<dbReference type="EMBL" id="JAKILB010000015">
    <property type="protein sequence ID" value="MCL1140512.1"/>
    <property type="molecule type" value="Genomic_DNA"/>
</dbReference>
<reference evidence="2" key="1">
    <citation type="submission" date="2022-01" db="EMBL/GenBank/DDBJ databases">
        <title>Whole genome-based taxonomy of the Shewanellaceae.</title>
        <authorList>
            <person name="Martin-Rodriguez A.J."/>
        </authorList>
    </citation>
    <scope>NUCLEOTIDE SEQUENCE</scope>
    <source>
        <strain evidence="2">KCTC 23973</strain>
    </source>
</reference>
<dbReference type="RefSeq" id="WP_248951516.1">
    <property type="nucleotide sequence ID" value="NZ_JAKILB010000015.1"/>
</dbReference>
<organism evidence="2 3">
    <name type="scientific">Shewanella pneumatophori</name>
    <dbReference type="NCBI Taxonomy" id="314092"/>
    <lineage>
        <taxon>Bacteria</taxon>
        <taxon>Pseudomonadati</taxon>
        <taxon>Pseudomonadota</taxon>
        <taxon>Gammaproteobacteria</taxon>
        <taxon>Alteromonadales</taxon>
        <taxon>Shewanellaceae</taxon>
        <taxon>Shewanella</taxon>
    </lineage>
</organism>
<dbReference type="Proteomes" id="UP001139293">
    <property type="component" value="Unassembled WGS sequence"/>
</dbReference>
<name>A0A9X1ZIJ3_9GAMM</name>
<dbReference type="AlphaFoldDB" id="A0A9X1ZIJ3"/>
<comment type="caution">
    <text evidence="2">The sequence shown here is derived from an EMBL/GenBank/DDBJ whole genome shotgun (WGS) entry which is preliminary data.</text>
</comment>
<evidence type="ECO:0000313" key="2">
    <source>
        <dbReference type="EMBL" id="MCL1140512.1"/>
    </source>
</evidence>
<evidence type="ECO:0000313" key="3">
    <source>
        <dbReference type="Proteomes" id="UP001139293"/>
    </source>
</evidence>
<proteinExistence type="predicted"/>
<protein>
    <submittedName>
        <fullName evidence="2">DUF2282 domain-containing protein</fullName>
    </submittedName>
</protein>
<gene>
    <name evidence="2" type="ORF">L2740_18415</name>
</gene>
<keyword evidence="3" id="KW-1185">Reference proteome</keyword>
<evidence type="ECO:0000256" key="1">
    <source>
        <dbReference type="SAM" id="SignalP"/>
    </source>
</evidence>
<sequence>MKSTKTAVSATVAGILAASISMAAQAVPEQPKEWEKCAGIAKAGANDCGALDGSHGCAGQAKEDNMPTEWVYVPAGTCDKITGGEVKAVKPAKG</sequence>
<dbReference type="InterPro" id="IPR018740">
    <property type="entry name" value="DUF2282_membr"/>
</dbReference>
<feature type="chain" id="PRO_5040861115" evidence="1">
    <location>
        <begin position="24"/>
        <end position="94"/>
    </location>
</feature>
<feature type="signal peptide" evidence="1">
    <location>
        <begin position="1"/>
        <end position="23"/>
    </location>
</feature>
<dbReference type="Pfam" id="PF10048">
    <property type="entry name" value="DUF2282"/>
    <property type="match status" value="1"/>
</dbReference>
<accession>A0A9X1ZIJ3</accession>
<keyword evidence="1" id="KW-0732">Signal</keyword>